<gene>
    <name evidence="2" type="ORF">PAPYR_5766</name>
</gene>
<dbReference type="Proteomes" id="UP001141327">
    <property type="component" value="Unassembled WGS sequence"/>
</dbReference>
<feature type="compositionally biased region" description="Basic and acidic residues" evidence="1">
    <location>
        <begin position="94"/>
        <end position="106"/>
    </location>
</feature>
<proteinExistence type="predicted"/>
<evidence type="ECO:0000256" key="1">
    <source>
        <dbReference type="SAM" id="MobiDB-lite"/>
    </source>
</evidence>
<accession>A0ABQ8UPB2</accession>
<dbReference type="EMBL" id="JAPMOS010000028">
    <property type="protein sequence ID" value="KAJ4458565.1"/>
    <property type="molecule type" value="Genomic_DNA"/>
</dbReference>
<feature type="region of interest" description="Disordered" evidence="1">
    <location>
        <begin position="94"/>
        <end position="133"/>
    </location>
</feature>
<feature type="compositionally biased region" description="Pro residues" evidence="1">
    <location>
        <begin position="338"/>
        <end position="352"/>
    </location>
</feature>
<sequence length="381" mass="40076">MTRKSLAQSFAEEFLVKGPLSVGIEQKAIRRRRDGVEYVTLPEIKDAFRQWIQTHCTTAEDEEEVKRINIHFPSKEFATYLKKKKAGGHWHYVREAPSHHRSKSESGSDDEDSGTKRPRATSPDRKSQPMGYPLLPPLRVPLYPIPTLAQGICMSPPTAGGGLPTATPVTITPSTFFRFPMGSMRPQFVAFAGMLAPSATSPPPPLATTINPATNPALPELSSVASLAAMLSSHGQGQGQGPLPTLPTAPLTGDSMGLFMNGLSAMLNLANICQRSPATATALNAFMKLVFPASPPLPIPAAPTPPPAAPSGCDLKNDAPAAPAIPTDPALPALNLPSPQPPQQPTTPPVTPSSPETPTSPAAAPSPAPVPALPRASPLEA</sequence>
<evidence type="ECO:0000313" key="2">
    <source>
        <dbReference type="EMBL" id="KAJ4458565.1"/>
    </source>
</evidence>
<feature type="region of interest" description="Disordered" evidence="1">
    <location>
        <begin position="301"/>
        <end position="381"/>
    </location>
</feature>
<feature type="compositionally biased region" description="Low complexity" evidence="1">
    <location>
        <begin position="319"/>
        <end position="337"/>
    </location>
</feature>
<protein>
    <submittedName>
        <fullName evidence="2">Uncharacterized protein</fullName>
    </submittedName>
</protein>
<keyword evidence="3" id="KW-1185">Reference proteome</keyword>
<feature type="compositionally biased region" description="Low complexity" evidence="1">
    <location>
        <begin position="353"/>
        <end position="363"/>
    </location>
</feature>
<reference evidence="2" key="1">
    <citation type="journal article" date="2022" name="bioRxiv">
        <title>Genomics of Preaxostyla Flagellates Illuminates Evolutionary Transitions and the Path Towards Mitochondrial Loss.</title>
        <authorList>
            <person name="Novak L.V.F."/>
            <person name="Treitli S.C."/>
            <person name="Pyrih J."/>
            <person name="Halakuc P."/>
            <person name="Pipaliya S.V."/>
            <person name="Vacek V."/>
            <person name="Brzon O."/>
            <person name="Soukal P."/>
            <person name="Eme L."/>
            <person name="Dacks J.B."/>
            <person name="Karnkowska A."/>
            <person name="Elias M."/>
            <person name="Hampl V."/>
        </authorList>
    </citation>
    <scope>NUCLEOTIDE SEQUENCE</scope>
    <source>
        <strain evidence="2">RCP-MX</strain>
    </source>
</reference>
<organism evidence="2 3">
    <name type="scientific">Paratrimastix pyriformis</name>
    <dbReference type="NCBI Taxonomy" id="342808"/>
    <lineage>
        <taxon>Eukaryota</taxon>
        <taxon>Metamonada</taxon>
        <taxon>Preaxostyla</taxon>
        <taxon>Paratrimastigidae</taxon>
        <taxon>Paratrimastix</taxon>
    </lineage>
</organism>
<name>A0ABQ8UPB2_9EUKA</name>
<evidence type="ECO:0000313" key="3">
    <source>
        <dbReference type="Proteomes" id="UP001141327"/>
    </source>
</evidence>
<comment type="caution">
    <text evidence="2">The sequence shown here is derived from an EMBL/GenBank/DDBJ whole genome shotgun (WGS) entry which is preliminary data.</text>
</comment>